<organism evidence="1 2">
    <name type="scientific">Hymenobacter caeli</name>
    <dbReference type="NCBI Taxonomy" id="2735894"/>
    <lineage>
        <taxon>Bacteria</taxon>
        <taxon>Pseudomonadati</taxon>
        <taxon>Bacteroidota</taxon>
        <taxon>Cytophagia</taxon>
        <taxon>Cytophagales</taxon>
        <taxon>Hymenobacteraceae</taxon>
        <taxon>Hymenobacter</taxon>
    </lineage>
</organism>
<name>A0ABX2FS79_9BACT</name>
<evidence type="ECO:0000313" key="2">
    <source>
        <dbReference type="Proteomes" id="UP000779507"/>
    </source>
</evidence>
<keyword evidence="2" id="KW-1185">Reference proteome</keyword>
<dbReference type="Proteomes" id="UP000779507">
    <property type="component" value="Unassembled WGS sequence"/>
</dbReference>
<protein>
    <submittedName>
        <fullName evidence="1">Uncharacterized protein</fullName>
    </submittedName>
</protein>
<dbReference type="EMBL" id="JABSNP010000009">
    <property type="protein sequence ID" value="NRT19356.1"/>
    <property type="molecule type" value="Genomic_DNA"/>
</dbReference>
<gene>
    <name evidence="1" type="ORF">HNP98_002185</name>
</gene>
<sequence length="102" mass="11232">MSPAGKVEQRGTVWTLARTVKALNRATGIEWPYQVIHRALKRATAWAEAYTPAGEPGALIAVIERDADPARPIQVWEDEQVAANNQDIYRQAGLAPEQSPPE</sequence>
<evidence type="ECO:0000313" key="1">
    <source>
        <dbReference type="EMBL" id="NRT19356.1"/>
    </source>
</evidence>
<accession>A0ABX2FS79</accession>
<reference evidence="1 2" key="1">
    <citation type="submission" date="2020-05" db="EMBL/GenBank/DDBJ databases">
        <title>Genomic Encyclopedia of Type Strains, Phase IV (KMG-V): Genome sequencing to study the core and pangenomes of soil and plant-associated prokaryotes.</title>
        <authorList>
            <person name="Whitman W."/>
        </authorList>
    </citation>
    <scope>NUCLEOTIDE SEQUENCE [LARGE SCALE GENOMIC DNA]</scope>
    <source>
        <strain evidence="1 2">9A</strain>
    </source>
</reference>
<dbReference type="RefSeq" id="WP_173810089.1">
    <property type="nucleotide sequence ID" value="NZ_JABSNP010000009.1"/>
</dbReference>
<comment type="caution">
    <text evidence="1">The sequence shown here is derived from an EMBL/GenBank/DDBJ whole genome shotgun (WGS) entry which is preliminary data.</text>
</comment>
<proteinExistence type="predicted"/>